<comment type="caution">
    <text evidence="2">The sequence shown here is derived from an EMBL/GenBank/DDBJ whole genome shotgun (WGS) entry which is preliminary data.</text>
</comment>
<reference evidence="2 3" key="1">
    <citation type="journal article" date="2023" name="G3 (Bethesda)">
        <title>A chromosome-length genome assembly and annotation of blackberry (Rubus argutus, cv. 'Hillquist').</title>
        <authorList>
            <person name="Bruna T."/>
            <person name="Aryal R."/>
            <person name="Dudchenko O."/>
            <person name="Sargent D.J."/>
            <person name="Mead D."/>
            <person name="Buti M."/>
            <person name="Cavallini A."/>
            <person name="Hytonen T."/>
            <person name="Andres J."/>
            <person name="Pham M."/>
            <person name="Weisz D."/>
            <person name="Mascagni F."/>
            <person name="Usai G."/>
            <person name="Natali L."/>
            <person name="Bassil N."/>
            <person name="Fernandez G.E."/>
            <person name="Lomsadze A."/>
            <person name="Armour M."/>
            <person name="Olukolu B."/>
            <person name="Poorten T."/>
            <person name="Britton C."/>
            <person name="Davik J."/>
            <person name="Ashrafi H."/>
            <person name="Aiden E.L."/>
            <person name="Borodovsky M."/>
            <person name="Worthington M."/>
        </authorList>
    </citation>
    <scope>NUCLEOTIDE SEQUENCE [LARGE SCALE GENOMIC DNA]</scope>
    <source>
        <strain evidence="2">PI 553951</strain>
    </source>
</reference>
<evidence type="ECO:0000256" key="1">
    <source>
        <dbReference type="SAM" id="MobiDB-lite"/>
    </source>
</evidence>
<evidence type="ECO:0000313" key="3">
    <source>
        <dbReference type="Proteomes" id="UP001457282"/>
    </source>
</evidence>
<keyword evidence="3" id="KW-1185">Reference proteome</keyword>
<accession>A0AAW1YMB7</accession>
<name>A0AAW1YMB7_RUBAR</name>
<dbReference type="EMBL" id="JBEDUW010000001">
    <property type="protein sequence ID" value="KAK9949756.1"/>
    <property type="molecule type" value="Genomic_DNA"/>
</dbReference>
<gene>
    <name evidence="2" type="ORF">M0R45_005272</name>
</gene>
<proteinExistence type="predicted"/>
<feature type="compositionally biased region" description="Polar residues" evidence="1">
    <location>
        <begin position="1"/>
        <end position="16"/>
    </location>
</feature>
<dbReference type="Proteomes" id="UP001457282">
    <property type="component" value="Unassembled WGS sequence"/>
</dbReference>
<dbReference type="AlphaFoldDB" id="A0AAW1YMB7"/>
<protein>
    <submittedName>
        <fullName evidence="2">Uncharacterized protein</fullName>
    </submittedName>
</protein>
<feature type="region of interest" description="Disordered" evidence="1">
    <location>
        <begin position="1"/>
        <end position="20"/>
    </location>
</feature>
<organism evidence="2 3">
    <name type="scientific">Rubus argutus</name>
    <name type="common">Southern blackberry</name>
    <dbReference type="NCBI Taxonomy" id="59490"/>
    <lineage>
        <taxon>Eukaryota</taxon>
        <taxon>Viridiplantae</taxon>
        <taxon>Streptophyta</taxon>
        <taxon>Embryophyta</taxon>
        <taxon>Tracheophyta</taxon>
        <taxon>Spermatophyta</taxon>
        <taxon>Magnoliopsida</taxon>
        <taxon>eudicotyledons</taxon>
        <taxon>Gunneridae</taxon>
        <taxon>Pentapetalae</taxon>
        <taxon>rosids</taxon>
        <taxon>fabids</taxon>
        <taxon>Rosales</taxon>
        <taxon>Rosaceae</taxon>
        <taxon>Rosoideae</taxon>
        <taxon>Rosoideae incertae sedis</taxon>
        <taxon>Rubus</taxon>
    </lineage>
</organism>
<evidence type="ECO:0000313" key="2">
    <source>
        <dbReference type="EMBL" id="KAK9949756.1"/>
    </source>
</evidence>
<sequence>MTHQQLQTPSAMTTRDPNIEDGKAGLIKEMKQSSRSVGTTVSVSGAFVAALCNGSAIFSPSNDTEIATECKGPLFVAVSRALGHWEFAIAAVMVVISLRDALHLGRLRTKANVDDEPL</sequence>